<dbReference type="Pfam" id="PF14076">
    <property type="entry name" value="DUF4258"/>
    <property type="match status" value="1"/>
</dbReference>
<dbReference type="InterPro" id="IPR025354">
    <property type="entry name" value="DUF4258"/>
</dbReference>
<organism evidence="2 3">
    <name type="scientific">Rhizobium phaseoli</name>
    <dbReference type="NCBI Taxonomy" id="396"/>
    <lineage>
        <taxon>Bacteria</taxon>
        <taxon>Pseudomonadati</taxon>
        <taxon>Pseudomonadota</taxon>
        <taxon>Alphaproteobacteria</taxon>
        <taxon>Hyphomicrobiales</taxon>
        <taxon>Rhizobiaceae</taxon>
        <taxon>Rhizobium/Agrobacterium group</taxon>
        <taxon>Rhizobium</taxon>
    </lineage>
</organism>
<geneLocation type="plasmid" evidence="2 3">
    <name>pRphaN771a</name>
</geneLocation>
<proteinExistence type="predicted"/>
<dbReference type="Proteomes" id="UP000078551">
    <property type="component" value="Plasmid pRphaN771a"/>
</dbReference>
<dbReference type="RefSeq" id="WP_064832678.1">
    <property type="nucleotide sequence ID" value="NZ_CP013569.1"/>
</dbReference>
<evidence type="ECO:0000256" key="1">
    <source>
        <dbReference type="SAM" id="MobiDB-lite"/>
    </source>
</evidence>
<evidence type="ECO:0000313" key="3">
    <source>
        <dbReference type="Proteomes" id="UP000078551"/>
    </source>
</evidence>
<name>A0ABN4QRB8_9HYPH</name>
<gene>
    <name evidence="2" type="ORF">AMC81_PA00034</name>
</gene>
<evidence type="ECO:0008006" key="4">
    <source>
        <dbReference type="Google" id="ProtNLM"/>
    </source>
</evidence>
<accession>A0ABN4QRB8</accession>
<keyword evidence="3" id="KW-1185">Reference proteome</keyword>
<keyword evidence="2" id="KW-0614">Plasmid</keyword>
<feature type="region of interest" description="Disordered" evidence="1">
    <location>
        <begin position="87"/>
        <end position="112"/>
    </location>
</feature>
<evidence type="ECO:0000313" key="2">
    <source>
        <dbReference type="EMBL" id="ANL87058.1"/>
    </source>
</evidence>
<feature type="compositionally biased region" description="Basic residues" evidence="1">
    <location>
        <begin position="88"/>
        <end position="112"/>
    </location>
</feature>
<dbReference type="EMBL" id="CP013569">
    <property type="protein sequence ID" value="ANL87058.1"/>
    <property type="molecule type" value="Genomic_DNA"/>
</dbReference>
<reference evidence="2 3" key="1">
    <citation type="submission" date="2015-11" db="EMBL/GenBank/DDBJ databases">
        <title>The limits of bacterial species coexistence and the symbiotic plasmid transference in sympatric Rhizobium populations.</title>
        <authorList>
            <person name="Perez-Carrascal O.M."/>
            <person name="VanInsberghe D."/>
            <person name="Juarez S."/>
            <person name="Polz M.F."/>
            <person name="Vinuesa P."/>
            <person name="Gonzalez V."/>
        </authorList>
    </citation>
    <scope>NUCLEOTIDE SEQUENCE [LARGE SCALE GENOMIC DNA]</scope>
    <source>
        <strain evidence="2 3">N771</strain>
        <plasmid evidence="2 3">pRphaN771a</plasmid>
    </source>
</reference>
<protein>
    <recommendedName>
        <fullName evidence="4">DUF4258 domain-containing protein</fullName>
    </recommendedName>
</protein>
<sequence>MTEVWSTISKHAAKRARQRGYSQHDIRFVIENGTEVPDGYLLRKKDVQLMVEDEELASQALIDRARKLEGTFVPATKDGRAMTVYRPCSRRRKRLLHDRRTAGRPHGRRDQR</sequence>